<keyword evidence="2" id="KW-0472">Membrane</keyword>
<reference evidence="3 4" key="1">
    <citation type="submission" date="2020-04" db="EMBL/GenBank/DDBJ databases">
        <authorList>
            <person name="Yin C."/>
        </authorList>
    </citation>
    <scope>NUCLEOTIDE SEQUENCE [LARGE SCALE GENOMIC DNA]</scope>
    <source>
        <strain evidence="3 4">Ae27</strain>
    </source>
</reference>
<dbReference type="RefSeq" id="WP_168872432.1">
    <property type="nucleotide sequence ID" value="NZ_JABAIA010000002.1"/>
</dbReference>
<evidence type="ECO:0000256" key="1">
    <source>
        <dbReference type="SAM" id="Coils"/>
    </source>
</evidence>
<dbReference type="Proteomes" id="UP000570474">
    <property type="component" value="Unassembled WGS sequence"/>
</dbReference>
<feature type="transmembrane region" description="Helical" evidence="2">
    <location>
        <begin position="78"/>
        <end position="98"/>
    </location>
</feature>
<protein>
    <submittedName>
        <fullName evidence="3">Uncharacterized protein</fullName>
    </submittedName>
</protein>
<keyword evidence="4" id="KW-1185">Reference proteome</keyword>
<feature type="transmembrane region" description="Helical" evidence="2">
    <location>
        <begin position="118"/>
        <end position="140"/>
    </location>
</feature>
<organism evidence="3 4">
    <name type="scientific">Chitinophaga varians</name>
    <dbReference type="NCBI Taxonomy" id="2202339"/>
    <lineage>
        <taxon>Bacteria</taxon>
        <taxon>Pseudomonadati</taxon>
        <taxon>Bacteroidota</taxon>
        <taxon>Chitinophagia</taxon>
        <taxon>Chitinophagales</taxon>
        <taxon>Chitinophagaceae</taxon>
        <taxon>Chitinophaga</taxon>
    </lineage>
</organism>
<name>A0A847S4N3_9BACT</name>
<proteinExistence type="predicted"/>
<gene>
    <name evidence="3" type="ORF">HGH92_19535</name>
</gene>
<evidence type="ECO:0000313" key="4">
    <source>
        <dbReference type="Proteomes" id="UP000570474"/>
    </source>
</evidence>
<keyword evidence="2" id="KW-0812">Transmembrane</keyword>
<feature type="transmembrane region" description="Helical" evidence="2">
    <location>
        <begin position="53"/>
        <end position="71"/>
    </location>
</feature>
<evidence type="ECO:0000256" key="2">
    <source>
        <dbReference type="SAM" id="Phobius"/>
    </source>
</evidence>
<sequence>MQTSEYDSAPTRATAWFWVPGLFITFLLANSVLGARLREGQWHDPVNLTGSQTIIFGWCFLVWLVAAYAVQTHYVPRWLKLAGTLCIAAMVSVAFYYLSPFEDFPLAPIRQQPLGRALFRLSYRGVLVGIFVYPVVYYLAAARKLAAEKLKVEKQERALLQIRATRLEALLAERTAALEKTTAELEQARQQLAENNASNKS</sequence>
<keyword evidence="1" id="KW-0175">Coiled coil</keyword>
<evidence type="ECO:0000313" key="3">
    <source>
        <dbReference type="EMBL" id="NLR66511.1"/>
    </source>
</evidence>
<keyword evidence="2" id="KW-1133">Transmembrane helix</keyword>
<accession>A0A847S4N3</accession>
<feature type="transmembrane region" description="Helical" evidence="2">
    <location>
        <begin position="15"/>
        <end position="33"/>
    </location>
</feature>
<comment type="caution">
    <text evidence="3">The sequence shown here is derived from an EMBL/GenBank/DDBJ whole genome shotgun (WGS) entry which is preliminary data.</text>
</comment>
<feature type="coiled-coil region" evidence="1">
    <location>
        <begin position="171"/>
        <end position="198"/>
    </location>
</feature>
<dbReference type="EMBL" id="JABAIA010000002">
    <property type="protein sequence ID" value="NLR66511.1"/>
    <property type="molecule type" value="Genomic_DNA"/>
</dbReference>
<dbReference type="AlphaFoldDB" id="A0A847S4N3"/>